<comment type="caution">
    <text evidence="1">The sequence shown here is derived from an EMBL/GenBank/DDBJ whole genome shotgun (WGS) entry which is preliminary data.</text>
</comment>
<proteinExistence type="predicted"/>
<dbReference type="STRING" id="145458.APU90_08515"/>
<reference evidence="1 2" key="1">
    <citation type="submission" date="2015-04" db="EMBL/GenBank/DDBJ databases">
        <title>Draft genome sequence of Rathayibacter toxicus strain FH-142 (AKA 70134 or CS 32), a Western Australian isolate.</title>
        <authorList>
            <consortium name="Consortium for Microbial Forensics and Genomics (microFORGE)"/>
            <person name="Knight B.M."/>
            <person name="Roberts D.P."/>
            <person name="Lin D."/>
            <person name="Hari K."/>
            <person name="Fletcher J."/>
            <person name="Melcher U."/>
            <person name="Blagden T."/>
            <person name="Luster D.G."/>
            <person name="Sechler A.J."/>
            <person name="Schneider W.L."/>
            <person name="Winegar R.A."/>
        </authorList>
    </citation>
    <scope>NUCLEOTIDE SEQUENCE [LARGE SCALE GENOMIC DNA]</scope>
    <source>
        <strain evidence="1 2">FH142</strain>
    </source>
</reference>
<keyword evidence="2" id="KW-1185">Reference proteome</keyword>
<dbReference type="Proteomes" id="UP000052979">
    <property type="component" value="Unassembled WGS sequence"/>
</dbReference>
<protein>
    <submittedName>
        <fullName evidence="1">Uncharacterized protein</fullName>
    </submittedName>
</protein>
<dbReference type="KEGG" id="rtc:APU90_08515"/>
<dbReference type="GeneID" id="93666638"/>
<organism evidence="1 2">
    <name type="scientific">Rathayibacter toxicus</name>
    <dbReference type="NCBI Taxonomy" id="145458"/>
    <lineage>
        <taxon>Bacteria</taxon>
        <taxon>Bacillati</taxon>
        <taxon>Actinomycetota</taxon>
        <taxon>Actinomycetes</taxon>
        <taxon>Micrococcales</taxon>
        <taxon>Microbacteriaceae</taxon>
        <taxon>Rathayibacter</taxon>
    </lineage>
</organism>
<name>A0A0C5BF93_9MICO</name>
<gene>
    <name evidence="1" type="ORF">VT73_01705</name>
</gene>
<dbReference type="PATRIC" id="fig|145458.7.peg.1952"/>
<accession>A0A0C5BF93</accession>
<evidence type="ECO:0000313" key="1">
    <source>
        <dbReference type="EMBL" id="KKM46990.1"/>
    </source>
</evidence>
<dbReference type="RefSeq" id="WP_042734241.1">
    <property type="nucleotide sequence ID" value="NZ_CP010848.1"/>
</dbReference>
<dbReference type="AlphaFoldDB" id="A0A0C5BF93"/>
<sequence>MDMFDATVFGNQFAPVTSTIGFVNAPIERVAEAYRAWLSSSPGIDFAFSWVEGGLREAVWSLEPVVSGGSTKDLYVQTADSEWTAFFDNGGLGGGPLSGVSALGKRLGVRSLYISSKPAPSSQLSGSRRLVIFEPDPIPGAEITRLVPAIELIKDGRWSLDLSGDPLPFEDLEAYTRRRVAERFTPDMLNDYCAALGLRPFDDDFYPGPCFLSRRIIDWPVLRKPETFAEAQLRLGITRRDQVD</sequence>
<dbReference type="EMBL" id="LBFI01000011">
    <property type="protein sequence ID" value="KKM46990.1"/>
    <property type="molecule type" value="Genomic_DNA"/>
</dbReference>
<dbReference type="KEGG" id="rtx:TI83_08565"/>
<evidence type="ECO:0000313" key="2">
    <source>
        <dbReference type="Proteomes" id="UP000052979"/>
    </source>
</evidence>